<dbReference type="InterPro" id="IPR001810">
    <property type="entry name" value="F-box_dom"/>
</dbReference>
<dbReference type="Pfam" id="PF00646">
    <property type="entry name" value="F-box"/>
    <property type="match status" value="1"/>
</dbReference>
<keyword evidence="3" id="KW-1185">Reference proteome</keyword>
<accession>A0A1R3ISZ0</accession>
<comment type="caution">
    <text evidence="2">The sequence shown here is derived from an EMBL/GenBank/DDBJ whole genome shotgun (WGS) entry which is preliminary data.</text>
</comment>
<dbReference type="EMBL" id="AWWV01009569">
    <property type="protein sequence ID" value="OMO85698.1"/>
    <property type="molecule type" value="Genomic_DNA"/>
</dbReference>
<protein>
    <recommendedName>
        <fullName evidence="1">F-box domain-containing protein</fullName>
    </recommendedName>
</protein>
<dbReference type="InterPro" id="IPR017451">
    <property type="entry name" value="F-box-assoc_interact_dom"/>
</dbReference>
<dbReference type="OrthoDB" id="591557at2759"/>
<dbReference type="STRING" id="210143.A0A1R3ISZ0"/>
<dbReference type="PANTHER" id="PTHR31672:SF13">
    <property type="entry name" value="F-BOX PROTEIN CPR30-LIKE"/>
    <property type="match status" value="1"/>
</dbReference>
<dbReference type="InterPro" id="IPR050796">
    <property type="entry name" value="SCF_F-box_component"/>
</dbReference>
<dbReference type="Gene3D" id="1.20.1280.50">
    <property type="match status" value="1"/>
</dbReference>
<proteinExistence type="predicted"/>
<dbReference type="InterPro" id="IPR006527">
    <property type="entry name" value="F-box-assoc_dom_typ1"/>
</dbReference>
<dbReference type="AlphaFoldDB" id="A0A1R3ISZ0"/>
<dbReference type="InterPro" id="IPR036047">
    <property type="entry name" value="F-box-like_dom_sf"/>
</dbReference>
<dbReference type="Pfam" id="PF07734">
    <property type="entry name" value="FBA_1"/>
    <property type="match status" value="1"/>
</dbReference>
<feature type="domain" description="F-box" evidence="1">
    <location>
        <begin position="1"/>
        <end position="46"/>
    </location>
</feature>
<dbReference type="SMART" id="SM00256">
    <property type="entry name" value="FBOX"/>
    <property type="match status" value="1"/>
</dbReference>
<name>A0A1R3ISZ0_COCAP</name>
<organism evidence="2 3">
    <name type="scientific">Corchorus capsularis</name>
    <name type="common">Jute</name>
    <dbReference type="NCBI Taxonomy" id="210143"/>
    <lineage>
        <taxon>Eukaryota</taxon>
        <taxon>Viridiplantae</taxon>
        <taxon>Streptophyta</taxon>
        <taxon>Embryophyta</taxon>
        <taxon>Tracheophyta</taxon>
        <taxon>Spermatophyta</taxon>
        <taxon>Magnoliopsida</taxon>
        <taxon>eudicotyledons</taxon>
        <taxon>Gunneridae</taxon>
        <taxon>Pentapetalae</taxon>
        <taxon>rosids</taxon>
        <taxon>malvids</taxon>
        <taxon>Malvales</taxon>
        <taxon>Malvaceae</taxon>
        <taxon>Grewioideae</taxon>
        <taxon>Apeibeae</taxon>
        <taxon>Corchorus</taxon>
    </lineage>
</organism>
<dbReference type="PANTHER" id="PTHR31672">
    <property type="entry name" value="BNACNNG10540D PROTEIN"/>
    <property type="match status" value="1"/>
</dbReference>
<dbReference type="NCBIfam" id="TIGR01640">
    <property type="entry name" value="F_box_assoc_1"/>
    <property type="match status" value="1"/>
</dbReference>
<dbReference type="CDD" id="cd22157">
    <property type="entry name" value="F-box_AtFBW1-like"/>
    <property type="match status" value="1"/>
</dbReference>
<reference evidence="2 3" key="1">
    <citation type="submission" date="2013-09" db="EMBL/GenBank/DDBJ databases">
        <title>Corchorus capsularis genome sequencing.</title>
        <authorList>
            <person name="Alam M."/>
            <person name="Haque M.S."/>
            <person name="Islam M.S."/>
            <person name="Emdad E.M."/>
            <person name="Islam M.M."/>
            <person name="Ahmed B."/>
            <person name="Halim A."/>
            <person name="Hossen Q.M.M."/>
            <person name="Hossain M.Z."/>
            <person name="Ahmed R."/>
            <person name="Khan M.M."/>
            <person name="Islam R."/>
            <person name="Rashid M.M."/>
            <person name="Khan S.A."/>
            <person name="Rahman M.S."/>
            <person name="Alam M."/>
        </authorList>
    </citation>
    <scope>NUCLEOTIDE SEQUENCE [LARGE SCALE GENOMIC DNA]</scope>
    <source>
        <strain evidence="3">cv. CVL-1</strain>
        <tissue evidence="2">Whole seedling</tissue>
    </source>
</reference>
<evidence type="ECO:0000313" key="2">
    <source>
        <dbReference type="EMBL" id="OMO85698.1"/>
    </source>
</evidence>
<dbReference type="SUPFAM" id="SSF81383">
    <property type="entry name" value="F-box domain"/>
    <property type="match status" value="1"/>
</dbReference>
<dbReference type="Proteomes" id="UP000188268">
    <property type="component" value="Unassembled WGS sequence"/>
</dbReference>
<evidence type="ECO:0000313" key="3">
    <source>
        <dbReference type="Proteomes" id="UP000188268"/>
    </source>
</evidence>
<evidence type="ECO:0000259" key="1">
    <source>
        <dbReference type="PROSITE" id="PS50181"/>
    </source>
</evidence>
<sequence>MKRVPQLPQEIIANILSRLPVKHLIQLKCVSKPWRSLISDPQFAKLHLEAQYSHNRRVLLFTEPLESAACEASDDDLEDIKSKLIMELQFPVAMNEGVEGWPESGGSCNGLICIVFDHQRVLIWNPTIREAKEFAKLSDFDPKGTFFYGLGYDPSTDDYKIVRISRSSTVTTASDETQVEVLALKSNIWRRIQSPQPSIEIKGPDYGIFLQGALHWLAAISKTGSKTTYAIVAFDMVKENFYELVPIPDQIEENQYNTLTLGISGDNYLCLFSGCGHADVMEAWLLKEYGTKSSWTRLFSVERQMDHDQIYIENYENVLCYTNSGKVVIDHDGRALIWYDPKENIFKSFTPRNDWDGFTPVIYIESLVSPNSYIQLPICR</sequence>
<dbReference type="Gramene" id="OMO85698">
    <property type="protein sequence ID" value="OMO85698"/>
    <property type="gene ID" value="CCACVL1_10042"/>
</dbReference>
<dbReference type="PROSITE" id="PS50181">
    <property type="entry name" value="FBOX"/>
    <property type="match status" value="1"/>
</dbReference>
<dbReference type="OMA" id="CIFCETR"/>
<gene>
    <name evidence="2" type="ORF">CCACVL1_10042</name>
</gene>